<comment type="caution">
    <text evidence="2">The sequence shown here is derived from an EMBL/GenBank/DDBJ whole genome shotgun (WGS) entry which is preliminary data.</text>
</comment>
<reference evidence="2" key="1">
    <citation type="submission" date="2020-03" db="EMBL/GenBank/DDBJ databases">
        <authorList>
            <person name="Weist P."/>
        </authorList>
    </citation>
    <scope>NUCLEOTIDE SEQUENCE</scope>
</reference>
<name>A0A9N7V738_PLEPL</name>
<proteinExistence type="predicted"/>
<sequence length="168" mass="19053">MVKTNDNCYMKRHVVVMVYTISQKNQELTCESPSHSPAERAPPTPPSEVTVLRPEEKEREEEEAAAESRSSHHHVIITGRDSTVRKCQSRPGPARTVWIRDYTRTLHPNPARTVWIRADTRALHPNPATEPCTRTLHPNPAPEPCTRTLHPNPARTWDLDTVRSLCTG</sequence>
<keyword evidence="3" id="KW-1185">Reference proteome</keyword>
<dbReference type="EMBL" id="CADEAL010003624">
    <property type="protein sequence ID" value="CAB1445351.1"/>
    <property type="molecule type" value="Genomic_DNA"/>
</dbReference>
<evidence type="ECO:0000256" key="1">
    <source>
        <dbReference type="SAM" id="MobiDB-lite"/>
    </source>
</evidence>
<accession>A0A9N7V738</accession>
<evidence type="ECO:0000313" key="3">
    <source>
        <dbReference type="Proteomes" id="UP001153269"/>
    </source>
</evidence>
<protein>
    <submittedName>
        <fullName evidence="2">Uncharacterized protein</fullName>
    </submittedName>
</protein>
<evidence type="ECO:0000313" key="2">
    <source>
        <dbReference type="EMBL" id="CAB1445351.1"/>
    </source>
</evidence>
<feature type="region of interest" description="Disordered" evidence="1">
    <location>
        <begin position="28"/>
        <end position="90"/>
    </location>
</feature>
<gene>
    <name evidence="2" type="ORF">PLEPLA_LOCUS33082</name>
</gene>
<dbReference type="AlphaFoldDB" id="A0A9N7V738"/>
<organism evidence="2 3">
    <name type="scientific">Pleuronectes platessa</name>
    <name type="common">European plaice</name>
    <dbReference type="NCBI Taxonomy" id="8262"/>
    <lineage>
        <taxon>Eukaryota</taxon>
        <taxon>Metazoa</taxon>
        <taxon>Chordata</taxon>
        <taxon>Craniata</taxon>
        <taxon>Vertebrata</taxon>
        <taxon>Euteleostomi</taxon>
        <taxon>Actinopterygii</taxon>
        <taxon>Neopterygii</taxon>
        <taxon>Teleostei</taxon>
        <taxon>Neoteleostei</taxon>
        <taxon>Acanthomorphata</taxon>
        <taxon>Carangaria</taxon>
        <taxon>Pleuronectiformes</taxon>
        <taxon>Pleuronectoidei</taxon>
        <taxon>Pleuronectidae</taxon>
        <taxon>Pleuronectes</taxon>
    </lineage>
</organism>
<dbReference type="Proteomes" id="UP001153269">
    <property type="component" value="Unassembled WGS sequence"/>
</dbReference>